<accession>A0A8F7KU21</accession>
<geneLocation type="plasmid" evidence="1">
    <name>unnamed</name>
</geneLocation>
<sequence length="123" mass="13421">MELHIDIRWLLERQAEVLPKHPEVHDFSGLVAAVARHRVNTPQVGVAVDNAWRAAALMHAVIRLRPLPARNALYGAAVAVAYMDAAGEGIDAPYGALIDLAHDIEAGRADGYAAADRIRTWRI</sequence>
<protein>
    <submittedName>
        <fullName evidence="1">Toxin Doc</fullName>
    </submittedName>
</protein>
<name>A0A8F7KU21_STRRM</name>
<dbReference type="AlphaFoldDB" id="A0A8F7KU21"/>
<dbReference type="EMBL" id="MZ502218">
    <property type="protein sequence ID" value="QXV92059.1"/>
    <property type="molecule type" value="Genomic_DNA"/>
</dbReference>
<organism evidence="1">
    <name type="scientific">Streptomyces rimosus</name>
    <dbReference type="NCBI Taxonomy" id="1927"/>
    <lineage>
        <taxon>Bacteria</taxon>
        <taxon>Bacillati</taxon>
        <taxon>Actinomycetota</taxon>
        <taxon>Actinomycetes</taxon>
        <taxon>Kitasatosporales</taxon>
        <taxon>Streptomycetaceae</taxon>
        <taxon>Streptomyces</taxon>
    </lineage>
</organism>
<gene>
    <name evidence="1" type="ORF">M4018_082570</name>
    <name evidence="2" type="ORF">R6500_082570</name>
</gene>
<reference evidence="1" key="1">
    <citation type="submission" date="2021-06" db="EMBL/GenBank/DDBJ databases">
        <authorList>
            <person name="Tome M."/>
            <person name="Jakse J."/>
            <person name="Slemc L."/>
            <person name="Garcia A.R."/>
            <person name="Petkovic H."/>
        </authorList>
    </citation>
    <scope>NUCLEOTIDE SEQUENCE</scope>
    <source>
        <plasmid evidence="2">pPZG101</plasmid>
        <plasmid evidence="1">unnamed</plasmid>
    </source>
</reference>
<evidence type="ECO:0000313" key="2">
    <source>
        <dbReference type="EMBL" id="QXV92328.1"/>
    </source>
</evidence>
<keyword evidence="1" id="KW-0614">Plasmid</keyword>
<dbReference type="OMA" id="MELHIDI"/>
<evidence type="ECO:0000313" key="1">
    <source>
        <dbReference type="EMBL" id="QXV92059.1"/>
    </source>
</evidence>
<dbReference type="GeneID" id="66860615"/>
<dbReference type="EMBL" id="MZ502219">
    <property type="protein sequence ID" value="QXV92328.1"/>
    <property type="molecule type" value="Genomic_DNA"/>
</dbReference>
<dbReference type="RefSeq" id="WP_003979092.1">
    <property type="nucleotide sequence ID" value="NZ_CP025552.1"/>
</dbReference>
<geneLocation type="plasmid" evidence="2">
    <name>pPZG101</name>
</geneLocation>
<proteinExistence type="predicted"/>